<organism evidence="2 3">
    <name type="scientific">Aphelocoma coerulescens</name>
    <name type="common">Florida scrub-jay</name>
    <name type="synonym">Corvus coerulescens</name>
    <dbReference type="NCBI Taxonomy" id="39617"/>
    <lineage>
        <taxon>Eukaryota</taxon>
        <taxon>Metazoa</taxon>
        <taxon>Chordata</taxon>
        <taxon>Craniata</taxon>
        <taxon>Vertebrata</taxon>
        <taxon>Euteleostomi</taxon>
        <taxon>Archelosauria</taxon>
        <taxon>Archosauria</taxon>
        <taxon>Dinosauria</taxon>
        <taxon>Saurischia</taxon>
        <taxon>Theropoda</taxon>
        <taxon>Coelurosauria</taxon>
        <taxon>Aves</taxon>
        <taxon>Neognathae</taxon>
        <taxon>Neoaves</taxon>
        <taxon>Telluraves</taxon>
        <taxon>Australaves</taxon>
        <taxon>Passeriformes</taxon>
        <taxon>Corvoidea</taxon>
        <taxon>Corvidae</taxon>
        <taxon>Aphelocoma</taxon>
    </lineage>
</organism>
<sequence length="510" mass="53345">DAKAGAGRDNAAISSAETTEQSPAARAGGQSRGSAARRALPAARPRSVLAFPWAVPGRSEEPAAAPAPGAESLDATGLNKAPSEGTQGPGAAAPQEGTHKNLGQAPLQDIELTGTPEGQDVATPKPKHVTLFDRIFRLEKGKERTQGDPQEGRQGLDVPNGSITAGTPNGVPLGKANECTQKDLGQDSAGEQGLAAAAPGRAQVEQDSPQAAAGQGSVMSFLKTLVTNICNKSSPPPAVVHKGSKAEKGHGGQPAPKAAAESPSKGAKKKKAESPKLGHSTFSKLFRHKVGMKLQEEQNPEKPQRAPGRDRERERNRNVPPSQEPPAKQNPKAPEAAAPPQGVTSEAPREGTKDKGSATPLPLSKLFWKKNSSEEAEAVSNEKAEVALEAVAPDRDESKSAEAAEVKPRGAESKTPKANLRKFFKLTLNATERPLAPSESDPGGQRSKEGSKDKKSTVELGKQKGREQPEPREQPAADSDSIQNGGDAAKEPSYKKTEKRQSLGGFFKGL</sequence>
<feature type="non-terminal residue" evidence="2">
    <location>
        <position position="1"/>
    </location>
</feature>
<feature type="compositionally biased region" description="Basic and acidic residues" evidence="1">
    <location>
        <begin position="347"/>
        <end position="356"/>
    </location>
</feature>
<feature type="region of interest" description="Disordered" evidence="1">
    <location>
        <begin position="1"/>
        <end position="215"/>
    </location>
</feature>
<dbReference type="PANTHER" id="PTHR15016:SF6">
    <property type="entry name" value="BREAST CARCINOMA-AMPLIFIED SEQUENCE 1"/>
    <property type="match status" value="1"/>
</dbReference>
<keyword evidence="3" id="KW-1185">Reference proteome</keyword>
<feature type="region of interest" description="Disordered" evidence="1">
    <location>
        <begin position="229"/>
        <end position="510"/>
    </location>
</feature>
<feature type="compositionally biased region" description="Basic and acidic residues" evidence="1">
    <location>
        <begin position="294"/>
        <end position="317"/>
    </location>
</feature>
<dbReference type="PANTHER" id="PTHR15016">
    <property type="entry name" value="BREAST CARCINOMA-AMPLIFIED SEQUENCE 1"/>
    <property type="match status" value="1"/>
</dbReference>
<proteinExistence type="predicted"/>
<feature type="compositionally biased region" description="Low complexity" evidence="1">
    <location>
        <begin position="22"/>
        <end position="50"/>
    </location>
</feature>
<feature type="non-terminal residue" evidence="2">
    <location>
        <position position="510"/>
    </location>
</feature>
<evidence type="ECO:0000256" key="1">
    <source>
        <dbReference type="SAM" id="MobiDB-lite"/>
    </source>
</evidence>
<name>A0A7K7C455_APHCE</name>
<gene>
    <name evidence="2" type="primary">Bcas1</name>
    <name evidence="2" type="ORF">APHCOE_R09537</name>
</gene>
<accession>A0A7K7C455</accession>
<feature type="compositionally biased region" description="Basic and acidic residues" evidence="1">
    <location>
        <begin position="380"/>
        <end position="415"/>
    </location>
</feature>
<dbReference type="EMBL" id="VZSI01000052">
    <property type="protein sequence ID" value="NWY15212.1"/>
    <property type="molecule type" value="Genomic_DNA"/>
</dbReference>
<evidence type="ECO:0000313" key="2">
    <source>
        <dbReference type="EMBL" id="NWY15212.1"/>
    </source>
</evidence>
<evidence type="ECO:0000313" key="3">
    <source>
        <dbReference type="Proteomes" id="UP000575874"/>
    </source>
</evidence>
<comment type="caution">
    <text evidence="2">The sequence shown here is derived from an EMBL/GenBank/DDBJ whole genome shotgun (WGS) entry which is preliminary data.</text>
</comment>
<dbReference type="AlphaFoldDB" id="A0A7K7C455"/>
<feature type="compositionally biased region" description="Basic and acidic residues" evidence="1">
    <location>
        <begin position="446"/>
        <end position="475"/>
    </location>
</feature>
<dbReference type="GO" id="GO:0042552">
    <property type="term" value="P:myelination"/>
    <property type="evidence" value="ECO:0007669"/>
    <property type="project" value="TreeGrafter"/>
</dbReference>
<dbReference type="Proteomes" id="UP000575874">
    <property type="component" value="Unassembled WGS sequence"/>
</dbReference>
<dbReference type="InterPro" id="IPR026115">
    <property type="entry name" value="NABC1"/>
</dbReference>
<feature type="compositionally biased region" description="Polar residues" evidence="1">
    <location>
        <begin position="12"/>
        <end position="21"/>
    </location>
</feature>
<feature type="compositionally biased region" description="Basic and acidic residues" evidence="1">
    <location>
        <begin position="130"/>
        <end position="146"/>
    </location>
</feature>
<reference evidence="2 3" key="1">
    <citation type="submission" date="2019-09" db="EMBL/GenBank/DDBJ databases">
        <title>Bird 10,000 Genomes (B10K) Project - Family phase.</title>
        <authorList>
            <person name="Zhang G."/>
        </authorList>
    </citation>
    <scope>NUCLEOTIDE SEQUENCE [LARGE SCALE GENOMIC DNA]</scope>
    <source>
        <strain evidence="2">OUT-0022</strain>
        <tissue evidence="2">Blood</tissue>
    </source>
</reference>
<feature type="compositionally biased region" description="Basic and acidic residues" evidence="1">
    <location>
        <begin position="488"/>
        <end position="501"/>
    </location>
</feature>
<feature type="compositionally biased region" description="Low complexity" evidence="1">
    <location>
        <begin position="254"/>
        <end position="265"/>
    </location>
</feature>
<protein>
    <submittedName>
        <fullName evidence="2">BCAS1 protein</fullName>
    </submittedName>
</protein>
<feature type="compositionally biased region" description="Low complexity" evidence="1">
    <location>
        <begin position="62"/>
        <end position="71"/>
    </location>
</feature>